<evidence type="ECO:0000313" key="2">
    <source>
        <dbReference type="EMBL" id="KAF4314184.1"/>
    </source>
</evidence>
<reference evidence="2" key="1">
    <citation type="submission" date="2020-04" db="EMBL/GenBank/DDBJ databases">
        <title>Genome Assembly and Annotation of Botryosphaeria dothidea sdau 11-99, a Latent Pathogen of Apple Fruit Ring Rot in China.</title>
        <authorList>
            <person name="Yu C."/>
            <person name="Diao Y."/>
            <person name="Lu Q."/>
            <person name="Zhao J."/>
            <person name="Cui S."/>
            <person name="Peng C."/>
            <person name="He B."/>
            <person name="Liu H."/>
        </authorList>
    </citation>
    <scope>NUCLEOTIDE SEQUENCE [LARGE SCALE GENOMIC DNA]</scope>
    <source>
        <strain evidence="2">Sdau11-99</strain>
    </source>
</reference>
<feature type="region of interest" description="Disordered" evidence="1">
    <location>
        <begin position="513"/>
        <end position="585"/>
    </location>
</feature>
<gene>
    <name evidence="2" type="ORF">GTA08_BOTSDO01640</name>
</gene>
<evidence type="ECO:0000313" key="3">
    <source>
        <dbReference type="Proteomes" id="UP000572817"/>
    </source>
</evidence>
<feature type="compositionally biased region" description="Low complexity" evidence="1">
    <location>
        <begin position="541"/>
        <end position="556"/>
    </location>
</feature>
<dbReference type="EMBL" id="WWBZ02000001">
    <property type="protein sequence ID" value="KAF4314184.1"/>
    <property type="molecule type" value="Genomic_DNA"/>
</dbReference>
<sequence>MRPRRRSNIRLALYLLILVLIVGYLVNRQRGTVFNDATEDLTYEEDLGTYAQTPATREGEKAFVVASQKKDDVDWLYDHFSDWTKYQYIVDDPKAELTVPSNKGRESMVYLTFIIDHYDDLPDYMLFLHPTRYQWHNDDPDYDGLMVLRNFQVPYLEKEGYVNLRCAWQLGCPNEIKPYDNDPREKQQQGHAGNSYFHAFKEIFGDDREVPEEVGVSCCAQFALTRDKVHEIPKEEYMRLRNWLAKTPLTDAISGRVMEYSWHSIIRVCSVLDKSLNSTIETEPMAEWLSNHQFGSKDIKPEISLLHYSDHIVSLHFDYSECELCSQWRDDEHWLIYVELDKFSPVTGTGVNVIKPLGSASKLFVRNTATYFFYGTHTGLGAHGHHEWKIHSHSLKEDHPFPTNIPPLQLDEFVGSDLGSTVAFEIHGDHFYAVSNQTSFVVEEVDWTSFYHCIRFPLHRPVKEALEVNTRVYRRQHAEGPINDSWTDLSLQVDERTNDLQIVEARREWRNGGSKQERTFYTREVTFPSKPPGRRQQTANGAVATPSASASAVGSADDGLPEEDTDELDEGATSSARHAQTTPLLPADDLLVSTLGSGNNPHYAPVEERLERSYHPERRHDDGLPAPSQAFILARTKLRAYNLSCSAFLDLVEDDACCPASTAVGGPPCLRLRIGARKRSPYWPLDTCRVSGESEGKGKGRAVAEPARKITPTMPLLSYEDRFVYPHIKLWPPPGETKCGMEGGEHTCTQKLHAILNAALEPPTPVMPFVPAAVGASSCGLDSTVTSPSSAFSQMSFSSTLSSCSSATTATTATYTPPPPPPPPPPTEIVAMSDERSVVFLRRPKYGSGERSGPIVLVSFDQGIEAEALAYTARAERKDSGVALGGLKVEDTMSGVCIAGYDKANQMLWKRDDCWDRNCAETLGTTK</sequence>
<dbReference type="Proteomes" id="UP000572817">
    <property type="component" value="Unassembled WGS sequence"/>
</dbReference>
<dbReference type="InterPro" id="IPR021838">
    <property type="entry name" value="DUF3431"/>
</dbReference>
<proteinExistence type="predicted"/>
<organism evidence="2 3">
    <name type="scientific">Botryosphaeria dothidea</name>
    <dbReference type="NCBI Taxonomy" id="55169"/>
    <lineage>
        <taxon>Eukaryota</taxon>
        <taxon>Fungi</taxon>
        <taxon>Dikarya</taxon>
        <taxon>Ascomycota</taxon>
        <taxon>Pezizomycotina</taxon>
        <taxon>Dothideomycetes</taxon>
        <taxon>Dothideomycetes incertae sedis</taxon>
        <taxon>Botryosphaeriales</taxon>
        <taxon>Botryosphaeriaceae</taxon>
        <taxon>Botryosphaeria</taxon>
    </lineage>
</organism>
<protein>
    <submittedName>
        <fullName evidence="2">Uncharacterized protein</fullName>
    </submittedName>
</protein>
<evidence type="ECO:0000256" key="1">
    <source>
        <dbReference type="SAM" id="MobiDB-lite"/>
    </source>
</evidence>
<accession>A0A8H4N7I7</accession>
<feature type="compositionally biased region" description="Acidic residues" evidence="1">
    <location>
        <begin position="559"/>
        <end position="570"/>
    </location>
</feature>
<dbReference type="OrthoDB" id="5359231at2759"/>
<dbReference type="PANTHER" id="PTHR37490:SF3">
    <property type="entry name" value="DUF3431 DOMAIN CONTAINING PROTEIN"/>
    <property type="match status" value="1"/>
</dbReference>
<feature type="region of interest" description="Disordered" evidence="1">
    <location>
        <begin position="809"/>
        <end position="828"/>
    </location>
</feature>
<dbReference type="PANTHER" id="PTHR37490">
    <property type="entry name" value="EXPRESSED PROTEIN"/>
    <property type="match status" value="1"/>
</dbReference>
<dbReference type="Pfam" id="PF11913">
    <property type="entry name" value="DUF3431"/>
    <property type="match status" value="1"/>
</dbReference>
<keyword evidence="3" id="KW-1185">Reference proteome</keyword>
<comment type="caution">
    <text evidence="2">The sequence shown here is derived from an EMBL/GenBank/DDBJ whole genome shotgun (WGS) entry which is preliminary data.</text>
</comment>
<name>A0A8H4N7I7_9PEZI</name>
<feature type="compositionally biased region" description="Polar residues" evidence="1">
    <location>
        <begin position="572"/>
        <end position="583"/>
    </location>
</feature>
<dbReference type="AlphaFoldDB" id="A0A8H4N7I7"/>
<feature type="compositionally biased region" description="Pro residues" evidence="1">
    <location>
        <begin position="816"/>
        <end position="827"/>
    </location>
</feature>